<accession>A0ABX6J1N2</accession>
<evidence type="ECO:0000313" key="1">
    <source>
        <dbReference type="EMBL" id="QIB53365.1"/>
    </source>
</evidence>
<dbReference type="Proteomes" id="UP000464715">
    <property type="component" value="Chromosome"/>
</dbReference>
<evidence type="ECO:0000313" key="2">
    <source>
        <dbReference type="Proteomes" id="UP000464715"/>
    </source>
</evidence>
<proteinExistence type="predicted"/>
<name>A0ABX6J1N2_9FIRM</name>
<protein>
    <submittedName>
        <fullName evidence="1">Uncharacterized protein</fullName>
    </submittedName>
</protein>
<organism evidence="1 2">
    <name type="scientific">Blautia producta ATCC 27340 = DSM 2950</name>
    <dbReference type="NCBI Taxonomy" id="1121114"/>
    <lineage>
        <taxon>Bacteria</taxon>
        <taxon>Bacillati</taxon>
        <taxon>Bacillota</taxon>
        <taxon>Clostridia</taxon>
        <taxon>Lachnospirales</taxon>
        <taxon>Lachnospiraceae</taxon>
        <taxon>Blautia</taxon>
    </lineage>
</organism>
<reference evidence="1 2" key="1">
    <citation type="submission" date="2020-02" db="EMBL/GenBank/DDBJ databases">
        <title>Complete genome sequence of Blautia producta JCM 1471(T).</title>
        <authorList>
            <person name="Tourlousse D.M."/>
            <person name="Sakamoto M."/>
            <person name="Miura T."/>
            <person name="Narita K."/>
            <person name="Ohashi A."/>
            <person name="Uchino Y."/>
            <person name="Yamazoe A."/>
            <person name="Kameyama K."/>
            <person name="Terauchi J."/>
            <person name="Ohkuma M."/>
            <person name="Kawasaki H."/>
            <person name="Sekiguchi Y."/>
        </authorList>
    </citation>
    <scope>NUCLEOTIDE SEQUENCE [LARGE SCALE GENOMIC DNA]</scope>
    <source>
        <strain evidence="1 2">JCM 1471</strain>
    </source>
</reference>
<dbReference type="EMBL" id="CP048626">
    <property type="protein sequence ID" value="QIB53365.1"/>
    <property type="molecule type" value="Genomic_DNA"/>
</dbReference>
<keyword evidence="2" id="KW-1185">Reference proteome</keyword>
<gene>
    <name evidence="1" type="ORF">GXM18_17125</name>
</gene>
<sequence length="91" mass="10118">MVTGSYVTHVGIYVDFNPHHREGGDNAHHIKLHYQKISIHTTAKVVTNETDGADSNAFISIHTTAKVVTKRKSNTGIRCKDFNPHHREGGD</sequence>